<evidence type="ECO:0008006" key="3">
    <source>
        <dbReference type="Google" id="ProtNLM"/>
    </source>
</evidence>
<keyword evidence="2" id="KW-1185">Reference proteome</keyword>
<comment type="caution">
    <text evidence="1">The sequence shown here is derived from an EMBL/GenBank/DDBJ whole genome shotgun (WGS) entry which is preliminary data.</text>
</comment>
<reference evidence="1 2" key="1">
    <citation type="submission" date="2024-04" db="EMBL/GenBank/DDBJ databases">
        <title>Tritrichomonas musculus Genome.</title>
        <authorList>
            <person name="Alves-Ferreira E."/>
            <person name="Grigg M."/>
            <person name="Lorenzi H."/>
            <person name="Galac M."/>
        </authorList>
    </citation>
    <scope>NUCLEOTIDE SEQUENCE [LARGE SCALE GENOMIC DNA]</scope>
    <source>
        <strain evidence="1 2">EAF2021</strain>
    </source>
</reference>
<dbReference type="InterPro" id="IPR027417">
    <property type="entry name" value="P-loop_NTPase"/>
</dbReference>
<accession>A0ABR2IDA7</accession>
<evidence type="ECO:0000313" key="2">
    <source>
        <dbReference type="Proteomes" id="UP001470230"/>
    </source>
</evidence>
<sequence length="225" mass="25952">MQNTANSSSLINNCINKLTRNGIWKPLPEREFEIGQINYYIDRSFKKEVPLFLIISGPQSCGKTSVLHTCALMSEFENLISFVDSQNDDTLSFIQKLHYSNDECRKLIILDNFNPQQHFNLFSIISNLNFSIFLVMQNNEIIDNFPILPDIDCIRFSRYTLNQIQNILIEYVGEYLYIIPNGIIYNISNEVIKNNGSIQDAFQMLINFLHDYSMNNNALPGSNSV</sequence>
<protein>
    <recommendedName>
        <fullName evidence="3">ATPase AAA-type core domain-containing protein</fullName>
    </recommendedName>
</protein>
<dbReference type="Proteomes" id="UP001470230">
    <property type="component" value="Unassembled WGS sequence"/>
</dbReference>
<name>A0ABR2IDA7_9EUKA</name>
<proteinExistence type="predicted"/>
<organism evidence="1 2">
    <name type="scientific">Tritrichomonas musculus</name>
    <dbReference type="NCBI Taxonomy" id="1915356"/>
    <lineage>
        <taxon>Eukaryota</taxon>
        <taxon>Metamonada</taxon>
        <taxon>Parabasalia</taxon>
        <taxon>Tritrichomonadida</taxon>
        <taxon>Tritrichomonadidae</taxon>
        <taxon>Tritrichomonas</taxon>
    </lineage>
</organism>
<gene>
    <name evidence="1" type="ORF">M9Y10_012294</name>
</gene>
<dbReference type="SUPFAM" id="SSF52540">
    <property type="entry name" value="P-loop containing nucleoside triphosphate hydrolases"/>
    <property type="match status" value="1"/>
</dbReference>
<evidence type="ECO:0000313" key="1">
    <source>
        <dbReference type="EMBL" id="KAK8860629.1"/>
    </source>
</evidence>
<dbReference type="EMBL" id="JAPFFF010000018">
    <property type="protein sequence ID" value="KAK8860629.1"/>
    <property type="molecule type" value="Genomic_DNA"/>
</dbReference>